<dbReference type="PANTHER" id="PTHR43464:SF19">
    <property type="entry name" value="UBIQUINONE BIOSYNTHESIS O-METHYLTRANSFERASE, MITOCHONDRIAL"/>
    <property type="match status" value="1"/>
</dbReference>
<dbReference type="Proteomes" id="UP000194225">
    <property type="component" value="Unassembled WGS sequence"/>
</dbReference>
<dbReference type="PANTHER" id="PTHR43464">
    <property type="entry name" value="METHYLTRANSFERASE"/>
    <property type="match status" value="1"/>
</dbReference>
<comment type="caution">
    <text evidence="5">The sequence shown here is derived from an EMBL/GenBank/DDBJ whole genome shotgun (WGS) entry which is preliminary data.</text>
</comment>
<evidence type="ECO:0000256" key="2">
    <source>
        <dbReference type="ARBA" id="ARBA00022679"/>
    </source>
</evidence>
<keyword evidence="6" id="KW-1185">Reference proteome</keyword>
<keyword evidence="1" id="KW-0489">Methyltransferase</keyword>
<name>A0ABX3XZ98_STRPT</name>
<dbReference type="GO" id="GO:0016740">
    <property type="term" value="F:transferase activity"/>
    <property type="evidence" value="ECO:0007669"/>
    <property type="project" value="UniProtKB-KW"/>
</dbReference>
<evidence type="ECO:0000256" key="3">
    <source>
        <dbReference type="ARBA" id="ARBA00022691"/>
    </source>
</evidence>
<dbReference type="Gene3D" id="3.40.50.150">
    <property type="entry name" value="Vaccinia Virus protein VP39"/>
    <property type="match status" value="1"/>
</dbReference>
<dbReference type="SUPFAM" id="SSF53335">
    <property type="entry name" value="S-adenosyl-L-methionine-dependent methyltransferases"/>
    <property type="match status" value="1"/>
</dbReference>
<protein>
    <submittedName>
        <fullName evidence="5">Mg-protoporphyrin IX methyl transferase</fullName>
    </submittedName>
</protein>
<organism evidence="5 6">
    <name type="scientific">Streptomyces platensis</name>
    <dbReference type="NCBI Taxonomy" id="58346"/>
    <lineage>
        <taxon>Bacteria</taxon>
        <taxon>Bacillati</taxon>
        <taxon>Actinomycetota</taxon>
        <taxon>Actinomycetes</taxon>
        <taxon>Kitasatosporales</taxon>
        <taxon>Streptomycetaceae</taxon>
        <taxon>Streptomyces</taxon>
    </lineage>
</organism>
<dbReference type="EMBL" id="MIGA01000012">
    <property type="protein sequence ID" value="OSY46171.1"/>
    <property type="molecule type" value="Genomic_DNA"/>
</dbReference>
<reference evidence="5 6" key="1">
    <citation type="submission" date="2016-09" db="EMBL/GenBank/DDBJ databases">
        <title>Streptomyces platensis DSM40041, a candidate organism with high potential of specific P450 cytochromes.</title>
        <authorList>
            <person name="Grumaz C."/>
            <person name="Vainshtein Y."/>
            <person name="Kirstahler P."/>
            <person name="Sohn K."/>
        </authorList>
    </citation>
    <scope>NUCLEOTIDE SEQUENCE [LARGE SCALE GENOMIC DNA]</scope>
    <source>
        <strain evidence="5 6">DSM 40041</strain>
    </source>
</reference>
<dbReference type="InterPro" id="IPR029063">
    <property type="entry name" value="SAM-dependent_MTases_sf"/>
</dbReference>
<sequence length="259" mass="28785">MRETELDEVFDTDYEYFMSSGHDPQFNGKEADLAIRAGRLEPGMRVLDAACGYGRIGLELARRGIDVHGVDRNPALVASARTRAGRESLPADFDTADLRELTAAGAYDAALVWFTSFGYGSDADSRVILANLCTALRPGGRLLLDILNPAQQRALSAGRPQLGLQRVGSDFMLDEVTYDVTRSRLESRRTVVRDHALRECRWSLRMLEPSELEQWLGEAGFVDVQFLGDDGHPFAPTHRRLLAVARTPGPRTAPDDRRR</sequence>
<proteinExistence type="predicted"/>
<evidence type="ECO:0000259" key="4">
    <source>
        <dbReference type="Pfam" id="PF13649"/>
    </source>
</evidence>
<dbReference type="Pfam" id="PF13649">
    <property type="entry name" value="Methyltransf_25"/>
    <property type="match status" value="1"/>
</dbReference>
<gene>
    <name evidence="5" type="ORF">BG653_02407</name>
</gene>
<evidence type="ECO:0000256" key="1">
    <source>
        <dbReference type="ARBA" id="ARBA00022603"/>
    </source>
</evidence>
<dbReference type="CDD" id="cd02440">
    <property type="entry name" value="AdoMet_MTases"/>
    <property type="match status" value="1"/>
</dbReference>
<evidence type="ECO:0000313" key="5">
    <source>
        <dbReference type="EMBL" id="OSY46171.1"/>
    </source>
</evidence>
<dbReference type="Gene3D" id="2.20.25.110">
    <property type="entry name" value="S-adenosyl-L-methionine-dependent methyltransferases"/>
    <property type="match status" value="1"/>
</dbReference>
<keyword evidence="2 5" id="KW-0808">Transferase</keyword>
<dbReference type="InterPro" id="IPR041698">
    <property type="entry name" value="Methyltransf_25"/>
</dbReference>
<feature type="domain" description="Methyltransferase" evidence="4">
    <location>
        <begin position="46"/>
        <end position="140"/>
    </location>
</feature>
<evidence type="ECO:0000313" key="6">
    <source>
        <dbReference type="Proteomes" id="UP000194225"/>
    </source>
</evidence>
<accession>A0ABX3XZ98</accession>
<keyword evidence="3" id="KW-0949">S-adenosyl-L-methionine</keyword>